<evidence type="ECO:0000259" key="9">
    <source>
        <dbReference type="PROSITE" id="PS51278"/>
    </source>
</evidence>
<dbReference type="Gene3D" id="3.40.50.620">
    <property type="entry name" value="HUPs"/>
    <property type="match status" value="1"/>
</dbReference>
<keyword evidence="5" id="KW-0067">ATP-binding</keyword>
<dbReference type="PANTHER" id="PTHR43284:SF1">
    <property type="entry name" value="ASPARAGINE SYNTHETASE"/>
    <property type="match status" value="1"/>
</dbReference>
<dbReference type="Gene3D" id="3.60.20.10">
    <property type="entry name" value="Glutamine Phosphoribosylpyrophosphate, subunit 1, domain 1"/>
    <property type="match status" value="1"/>
</dbReference>
<accession>A0AB39Q7D6</accession>
<comment type="pathway">
    <text evidence="1">Amino-acid biosynthesis; L-asparagine biosynthesis; L-asparagine from L-aspartate (L-Gln route): step 1/1.</text>
</comment>
<dbReference type="CDD" id="cd00712">
    <property type="entry name" value="AsnB"/>
    <property type="match status" value="1"/>
</dbReference>
<dbReference type="GO" id="GO:0005524">
    <property type="term" value="F:ATP binding"/>
    <property type="evidence" value="ECO:0007669"/>
    <property type="project" value="UniProtKB-KW"/>
</dbReference>
<dbReference type="InterPro" id="IPR033738">
    <property type="entry name" value="AsnB_N"/>
</dbReference>
<reference evidence="10" key="1">
    <citation type="submission" date="2024-07" db="EMBL/GenBank/DDBJ databases">
        <authorList>
            <person name="Yu S.T."/>
        </authorList>
    </citation>
    <scope>NUCLEOTIDE SEQUENCE</scope>
    <source>
        <strain evidence="10">R28</strain>
    </source>
</reference>
<dbReference type="NCBIfam" id="TIGR01536">
    <property type="entry name" value="asn_synth_AEB"/>
    <property type="match status" value="1"/>
</dbReference>
<dbReference type="SUPFAM" id="SSF52402">
    <property type="entry name" value="Adenine nucleotide alpha hydrolases-like"/>
    <property type="match status" value="1"/>
</dbReference>
<dbReference type="InterPro" id="IPR029055">
    <property type="entry name" value="Ntn_hydrolases_N"/>
</dbReference>
<dbReference type="SUPFAM" id="SSF56235">
    <property type="entry name" value="N-terminal nucleophile aminohydrolases (Ntn hydrolases)"/>
    <property type="match status" value="1"/>
</dbReference>
<dbReference type="CDD" id="cd01991">
    <property type="entry name" value="Asn_synthase_B_C"/>
    <property type="match status" value="1"/>
</dbReference>
<protein>
    <recommendedName>
        <fullName evidence="3">asparagine synthase (glutamine-hydrolyzing)</fullName>
        <ecNumber evidence="3">6.3.5.4</ecNumber>
    </recommendedName>
</protein>
<dbReference type="EMBL" id="CP163439">
    <property type="protein sequence ID" value="XDQ38701.1"/>
    <property type="molecule type" value="Genomic_DNA"/>
</dbReference>
<dbReference type="RefSeq" id="WP_369173404.1">
    <property type="nucleotide sequence ID" value="NZ_CP163439.1"/>
</dbReference>
<dbReference type="InterPro" id="IPR017932">
    <property type="entry name" value="GATase_2_dom"/>
</dbReference>
<evidence type="ECO:0000256" key="6">
    <source>
        <dbReference type="ARBA" id="ARBA00022888"/>
    </source>
</evidence>
<keyword evidence="4" id="KW-0547">Nucleotide-binding</keyword>
<dbReference type="GO" id="GO:0006529">
    <property type="term" value="P:asparagine biosynthetic process"/>
    <property type="evidence" value="ECO:0007669"/>
    <property type="project" value="UniProtKB-KW"/>
</dbReference>
<dbReference type="InterPro" id="IPR006426">
    <property type="entry name" value="Asn_synth_AEB"/>
</dbReference>
<evidence type="ECO:0000256" key="3">
    <source>
        <dbReference type="ARBA" id="ARBA00012737"/>
    </source>
</evidence>
<dbReference type="EC" id="6.3.5.4" evidence="3"/>
<dbReference type="InterPro" id="IPR001962">
    <property type="entry name" value="Asn_synthase"/>
</dbReference>
<comment type="similarity">
    <text evidence="2">Belongs to the asparagine synthetase family.</text>
</comment>
<dbReference type="PANTHER" id="PTHR43284">
    <property type="entry name" value="ASPARAGINE SYNTHETASE (GLUTAMINE-HYDROLYZING)"/>
    <property type="match status" value="1"/>
</dbReference>
<gene>
    <name evidence="10" type="primary">asnB</name>
    <name evidence="10" type="ORF">AB5J49_38055</name>
</gene>
<dbReference type="InterPro" id="IPR014729">
    <property type="entry name" value="Rossmann-like_a/b/a_fold"/>
</dbReference>
<evidence type="ECO:0000313" key="10">
    <source>
        <dbReference type="EMBL" id="XDQ38701.1"/>
    </source>
</evidence>
<evidence type="ECO:0000256" key="1">
    <source>
        <dbReference type="ARBA" id="ARBA00005187"/>
    </source>
</evidence>
<dbReference type="GO" id="GO:0004066">
    <property type="term" value="F:asparagine synthase (glutamine-hydrolyzing) activity"/>
    <property type="evidence" value="ECO:0007669"/>
    <property type="project" value="UniProtKB-EC"/>
</dbReference>
<dbReference type="InterPro" id="IPR051786">
    <property type="entry name" value="ASN_synthetase/amidase"/>
</dbReference>
<dbReference type="GO" id="GO:0005829">
    <property type="term" value="C:cytosol"/>
    <property type="evidence" value="ECO:0007669"/>
    <property type="project" value="TreeGrafter"/>
</dbReference>
<evidence type="ECO:0000256" key="2">
    <source>
        <dbReference type="ARBA" id="ARBA00005752"/>
    </source>
</evidence>
<dbReference type="PROSITE" id="PS51278">
    <property type="entry name" value="GATASE_TYPE_2"/>
    <property type="match status" value="1"/>
</dbReference>
<dbReference type="AlphaFoldDB" id="A0AB39Q7D6"/>
<keyword evidence="6" id="KW-0061">Asparagine biosynthesis</keyword>
<dbReference type="Pfam" id="PF13537">
    <property type="entry name" value="GATase_7"/>
    <property type="match status" value="1"/>
</dbReference>
<dbReference type="Pfam" id="PF00733">
    <property type="entry name" value="Asn_synthase"/>
    <property type="match status" value="1"/>
</dbReference>
<feature type="domain" description="Glutamine amidotransferase type-2" evidence="9">
    <location>
        <begin position="31"/>
        <end position="248"/>
    </location>
</feature>
<comment type="catalytic activity">
    <reaction evidence="8">
        <text>L-aspartate + L-glutamine + ATP + H2O = L-asparagine + L-glutamate + AMP + diphosphate + H(+)</text>
        <dbReference type="Rhea" id="RHEA:12228"/>
        <dbReference type="ChEBI" id="CHEBI:15377"/>
        <dbReference type="ChEBI" id="CHEBI:15378"/>
        <dbReference type="ChEBI" id="CHEBI:29985"/>
        <dbReference type="ChEBI" id="CHEBI:29991"/>
        <dbReference type="ChEBI" id="CHEBI:30616"/>
        <dbReference type="ChEBI" id="CHEBI:33019"/>
        <dbReference type="ChEBI" id="CHEBI:58048"/>
        <dbReference type="ChEBI" id="CHEBI:58359"/>
        <dbReference type="ChEBI" id="CHEBI:456215"/>
        <dbReference type="EC" id="6.3.5.4"/>
    </reaction>
</comment>
<keyword evidence="10" id="KW-0436">Ligase</keyword>
<keyword evidence="7" id="KW-0315">Glutamine amidotransferase</keyword>
<proteinExistence type="inferred from homology"/>
<keyword evidence="6" id="KW-0028">Amino-acid biosynthesis</keyword>
<evidence type="ECO:0000256" key="5">
    <source>
        <dbReference type="ARBA" id="ARBA00022840"/>
    </source>
</evidence>
<organism evidence="10">
    <name type="scientific">Streptomyces sp. R28</name>
    <dbReference type="NCBI Taxonomy" id="3238628"/>
    <lineage>
        <taxon>Bacteria</taxon>
        <taxon>Bacillati</taxon>
        <taxon>Actinomycetota</taxon>
        <taxon>Actinomycetes</taxon>
        <taxon>Kitasatosporales</taxon>
        <taxon>Streptomycetaceae</taxon>
        <taxon>Streptomyces</taxon>
    </lineage>
</organism>
<evidence type="ECO:0000256" key="8">
    <source>
        <dbReference type="ARBA" id="ARBA00048741"/>
    </source>
</evidence>
<name>A0AB39Q7D6_9ACTN</name>
<sequence length="762" mass="83700">MSECAAPIRVRHIRSIVSIVENVSAGGGPMCGLAGVARCGGGSLGGEADDLLRRMTGMVAHRGPDGEAFHRSGPVGLGFVRLSLVDPVGGGQPLSTEDGSLVLIANGEIYNHRELAAGLPRGARLRTGSDCEVLLHLYQRDGLAFLDNVRGMFSLVLWDRDRNRLVFARDRFGIKPLFYHRNSERIVFSSEIKALFEDSACPRRIDWAGALSDQLMTGAMVFDDSPPRTWYEEIELAPAGSIVTFDLNNGETRTHRYWDFPEFDGSSTGSETDLIRSYGETLASSVAECGMADVEIGLFLSGGIDSAAVGALSDVKPRTFTALNGSTLVNSDAEYGHRIAGWLGLDNDQVLFDTSAVPGVEEWKQFLWLLETPLAGPEAFYKYELYRYVGAHAPEIKAMLLGGGADEFNGGYSVSFAGGGEWPDFVANMNRMGIRGDQHRKPDLGAWWDQSDLPLVRASALRTAAAGDSRDPYEMLHRWKYRDVQQYNCWHEDRTAAGNGIEARVPFLDHRLVEIVAAIPEHLRPSLVWDKQILRRAMVGVLPEEAIARPKVPFFYGEGVQHTYRTFTRMLAQHGDRLLDEALSGPGAREHLDADNIRATLRRLEQDPTAGHVEFLLRVVNLGLMEQLTESIPATPLAQAAKASVPSSVLVTDWDAQQEKIAATVLRRPPVDFEAVAELDDSVMLLHSPDDATSWYVVINGTVEFVIDETEAPEWLGMLRALDGVRSLDQVLESLGHARESVEPLIADAFELGILTHPSTVL</sequence>
<evidence type="ECO:0000256" key="4">
    <source>
        <dbReference type="ARBA" id="ARBA00022741"/>
    </source>
</evidence>
<evidence type="ECO:0000256" key="7">
    <source>
        <dbReference type="ARBA" id="ARBA00022962"/>
    </source>
</evidence>